<evidence type="ECO:0000256" key="3">
    <source>
        <dbReference type="SAM" id="Coils"/>
    </source>
</evidence>
<dbReference type="InterPro" id="IPR002068">
    <property type="entry name" value="A-crystallin/Hsp20_dom"/>
</dbReference>
<evidence type="ECO:0000256" key="2">
    <source>
        <dbReference type="RuleBase" id="RU003616"/>
    </source>
</evidence>
<accession>C0K035</accession>
<name>C0K035_9BACT</name>
<reference evidence="5" key="1">
    <citation type="submission" date="2008-11" db="EMBL/GenBank/DDBJ databases">
        <title>Isolation and characterization of a fructose-1,6-bisphosphatase in Bacteroides sp. from a rumen metagenomic library.</title>
        <authorList>
            <person name="Wang J."/>
            <person name="Liu K."/>
            <person name="Zhao S."/>
            <person name="Bu D."/>
            <person name="Li D."/>
            <person name="Yu P."/>
            <person name="Wei H."/>
            <person name="Zhou L."/>
        </authorList>
    </citation>
    <scope>NUCLEOTIDE SEQUENCE</scope>
</reference>
<dbReference type="AlphaFoldDB" id="C0K035"/>
<organism evidence="5">
    <name type="scientific">uncultured bacterium 34R1</name>
    <dbReference type="NCBI Taxonomy" id="581113"/>
    <lineage>
        <taxon>Bacteria</taxon>
        <taxon>environmental samples</taxon>
    </lineage>
</organism>
<dbReference type="PROSITE" id="PS01031">
    <property type="entry name" value="SHSP"/>
    <property type="match status" value="1"/>
</dbReference>
<dbReference type="CDD" id="cd06464">
    <property type="entry name" value="ACD_sHsps-like"/>
    <property type="match status" value="1"/>
</dbReference>
<evidence type="ECO:0000256" key="1">
    <source>
        <dbReference type="PROSITE-ProRule" id="PRU00285"/>
    </source>
</evidence>
<sequence length="143" mass="16471">MLLARRNQNWLPDVFNTLFDTDIMPKFNATAPAINVIEKEKEYDVELAAPGMTKDDFKVTLDEEENLVVALEKKTENTEENKETGHYLRREFSYTKFHQTLLLPEDVDREKIAASVENGVLTVVLPKKSAQELKKESKVIEIM</sequence>
<dbReference type="EMBL" id="FJ529692">
    <property type="protein sequence ID" value="ACM91065.1"/>
    <property type="molecule type" value="Genomic_DNA"/>
</dbReference>
<feature type="coiled-coil region" evidence="3">
    <location>
        <begin position="54"/>
        <end position="81"/>
    </location>
</feature>
<dbReference type="InterPro" id="IPR008978">
    <property type="entry name" value="HSP20-like_chaperone"/>
</dbReference>
<proteinExistence type="inferred from homology"/>
<dbReference type="PANTHER" id="PTHR11527">
    <property type="entry name" value="HEAT-SHOCK PROTEIN 20 FAMILY MEMBER"/>
    <property type="match status" value="1"/>
</dbReference>
<protein>
    <submittedName>
        <fullName evidence="5">Small heat shock protein</fullName>
    </submittedName>
</protein>
<dbReference type="Pfam" id="PF00011">
    <property type="entry name" value="HSP20"/>
    <property type="match status" value="1"/>
</dbReference>
<dbReference type="InterPro" id="IPR031107">
    <property type="entry name" value="Small_HSP"/>
</dbReference>
<evidence type="ECO:0000313" key="5">
    <source>
        <dbReference type="EMBL" id="ACM91065.1"/>
    </source>
</evidence>
<keyword evidence="5" id="KW-0346">Stress response</keyword>
<comment type="similarity">
    <text evidence="1 2">Belongs to the small heat shock protein (HSP20) family.</text>
</comment>
<feature type="domain" description="SHSP" evidence="4">
    <location>
        <begin position="25"/>
        <end position="143"/>
    </location>
</feature>
<keyword evidence="3" id="KW-0175">Coiled coil</keyword>
<dbReference type="SUPFAM" id="SSF49764">
    <property type="entry name" value="HSP20-like chaperones"/>
    <property type="match status" value="1"/>
</dbReference>
<evidence type="ECO:0000259" key="4">
    <source>
        <dbReference type="PROSITE" id="PS01031"/>
    </source>
</evidence>
<dbReference type="Gene3D" id="2.60.40.790">
    <property type="match status" value="1"/>
</dbReference>